<dbReference type="PANTHER" id="PTHR43775">
    <property type="entry name" value="FATTY ACID SYNTHASE"/>
    <property type="match status" value="1"/>
</dbReference>
<dbReference type="EMBL" id="JAQQWI010000001">
    <property type="protein sequence ID" value="KAK8040224.1"/>
    <property type="molecule type" value="Genomic_DNA"/>
</dbReference>
<dbReference type="Proteomes" id="UP001396898">
    <property type="component" value="Unassembled WGS sequence"/>
</dbReference>
<dbReference type="InterPro" id="IPR001227">
    <property type="entry name" value="Ac_transferase_dom_sf"/>
</dbReference>
<dbReference type="InterPro" id="IPR016035">
    <property type="entry name" value="Acyl_Trfase/lysoPLipase"/>
</dbReference>
<accession>A0ABR1T0X0</accession>
<evidence type="ECO:0000256" key="3">
    <source>
        <dbReference type="SAM" id="MobiDB-lite"/>
    </source>
</evidence>
<reference evidence="5 6" key="1">
    <citation type="submission" date="2023-01" db="EMBL/GenBank/DDBJ databases">
        <title>Analysis of 21 Apiospora genomes using comparative genomics revels a genus with tremendous synthesis potential of carbohydrate active enzymes and secondary metabolites.</title>
        <authorList>
            <person name="Sorensen T."/>
        </authorList>
    </citation>
    <scope>NUCLEOTIDE SEQUENCE [LARGE SCALE GENOMIC DNA]</scope>
    <source>
        <strain evidence="5 6">CBS 20057</strain>
    </source>
</reference>
<dbReference type="InterPro" id="IPR014043">
    <property type="entry name" value="Acyl_transferase_dom"/>
</dbReference>
<protein>
    <submittedName>
        <fullName evidence="5">Polyketide synthase</fullName>
    </submittedName>
</protein>
<proteinExistence type="predicted"/>
<feature type="region of interest" description="Disordered" evidence="3">
    <location>
        <begin position="25"/>
        <end position="52"/>
    </location>
</feature>
<dbReference type="InterPro" id="IPR050091">
    <property type="entry name" value="PKS_NRPS_Biosynth_Enz"/>
</dbReference>
<evidence type="ECO:0000256" key="1">
    <source>
        <dbReference type="ARBA" id="ARBA00022450"/>
    </source>
</evidence>
<dbReference type="SUPFAM" id="SSF55048">
    <property type="entry name" value="Probable ACP-binding domain of malonyl-CoA ACP transacylase"/>
    <property type="match status" value="1"/>
</dbReference>
<dbReference type="PANTHER" id="PTHR43775:SF29">
    <property type="entry name" value="ASPERFURANONE POLYKETIDE SYNTHASE AFOG-RELATED"/>
    <property type="match status" value="1"/>
</dbReference>
<gene>
    <name evidence="5" type="ORF">PG991_000012</name>
</gene>
<keyword evidence="6" id="KW-1185">Reference proteome</keyword>
<feature type="domain" description="Malonyl-CoA:ACP transacylase (MAT)" evidence="4">
    <location>
        <begin position="63"/>
        <end position="288"/>
    </location>
</feature>
<dbReference type="Gene3D" id="3.40.366.10">
    <property type="entry name" value="Malonyl-Coenzyme A Acyl Carrier Protein, domain 2"/>
    <property type="match status" value="1"/>
</dbReference>
<dbReference type="Pfam" id="PF00698">
    <property type="entry name" value="Acyl_transf_1"/>
    <property type="match status" value="1"/>
</dbReference>
<sequence>MCTTLELLSLERSIGSAVLVPPVVREGPASRTTGTKLNGATPTATAPASAASPPTTLQCQLLVYSARDEAGLKRILQQYSKYYDEQIFGSPKRIKSGDNINLPELSQPLCTALQIALVELLRNFRVAPVAVIGHSSGEIAAASAFGALSLESACRVAYHWGRLCGKLASSSKPTAMMSVNLEEADFQAYVEKAFSDAPDVHVACVNSPSNITVAGSEPDIDMFKAHQQMALMVSSVNGQPVSPSTLSSARYSVDNMTSPVRSADAFQYLTQAAPKLDGIKAITHCRLWLF</sequence>
<evidence type="ECO:0000256" key="2">
    <source>
        <dbReference type="ARBA" id="ARBA00022553"/>
    </source>
</evidence>
<name>A0ABR1T0X0_9PEZI</name>
<evidence type="ECO:0000313" key="6">
    <source>
        <dbReference type="Proteomes" id="UP001396898"/>
    </source>
</evidence>
<keyword evidence="1" id="KW-0596">Phosphopantetheine</keyword>
<comment type="caution">
    <text evidence="5">The sequence shown here is derived from an EMBL/GenBank/DDBJ whole genome shotgun (WGS) entry which is preliminary data.</text>
</comment>
<keyword evidence="2" id="KW-0597">Phosphoprotein</keyword>
<evidence type="ECO:0000259" key="4">
    <source>
        <dbReference type="SMART" id="SM00827"/>
    </source>
</evidence>
<evidence type="ECO:0000313" key="5">
    <source>
        <dbReference type="EMBL" id="KAK8040224.1"/>
    </source>
</evidence>
<dbReference type="SUPFAM" id="SSF52151">
    <property type="entry name" value="FabD/lysophospholipase-like"/>
    <property type="match status" value="1"/>
</dbReference>
<organism evidence="5 6">
    <name type="scientific">Apiospora marii</name>
    <dbReference type="NCBI Taxonomy" id="335849"/>
    <lineage>
        <taxon>Eukaryota</taxon>
        <taxon>Fungi</taxon>
        <taxon>Dikarya</taxon>
        <taxon>Ascomycota</taxon>
        <taxon>Pezizomycotina</taxon>
        <taxon>Sordariomycetes</taxon>
        <taxon>Xylariomycetidae</taxon>
        <taxon>Amphisphaeriales</taxon>
        <taxon>Apiosporaceae</taxon>
        <taxon>Apiospora</taxon>
    </lineage>
</organism>
<dbReference type="SMART" id="SM00827">
    <property type="entry name" value="PKS_AT"/>
    <property type="match status" value="1"/>
</dbReference>
<feature type="compositionally biased region" description="Low complexity" evidence="3">
    <location>
        <begin position="40"/>
        <end position="52"/>
    </location>
</feature>
<dbReference type="InterPro" id="IPR016036">
    <property type="entry name" value="Malonyl_transacylase_ACP-bd"/>
</dbReference>